<comment type="similarity">
    <text evidence="2 9">Belongs to the G-protein coupled receptor 1 family.</text>
</comment>
<dbReference type="Gene3D" id="1.20.1070.10">
    <property type="entry name" value="Rhodopsin 7-helix transmembrane proteins"/>
    <property type="match status" value="1"/>
</dbReference>
<dbReference type="GO" id="GO:0007631">
    <property type="term" value="P:feeding behavior"/>
    <property type="evidence" value="ECO:0007669"/>
    <property type="project" value="InterPro"/>
</dbReference>
<dbReference type="SUPFAM" id="SSF81321">
    <property type="entry name" value="Family A G protein-coupled receptor-like"/>
    <property type="match status" value="1"/>
</dbReference>
<keyword evidence="13" id="KW-1185">Reference proteome</keyword>
<feature type="transmembrane region" description="Helical" evidence="10">
    <location>
        <begin position="302"/>
        <end position="320"/>
    </location>
</feature>
<dbReference type="PROSITE" id="PS00237">
    <property type="entry name" value="G_PROTEIN_RECEP_F1_1"/>
    <property type="match status" value="1"/>
</dbReference>
<organism evidence="12 13">
    <name type="scientific">Oedothorax gibbosus</name>
    <dbReference type="NCBI Taxonomy" id="931172"/>
    <lineage>
        <taxon>Eukaryota</taxon>
        <taxon>Metazoa</taxon>
        <taxon>Ecdysozoa</taxon>
        <taxon>Arthropoda</taxon>
        <taxon>Chelicerata</taxon>
        <taxon>Arachnida</taxon>
        <taxon>Araneae</taxon>
        <taxon>Araneomorphae</taxon>
        <taxon>Entelegynae</taxon>
        <taxon>Araneoidea</taxon>
        <taxon>Linyphiidae</taxon>
        <taxon>Erigoninae</taxon>
        <taxon>Oedothorax</taxon>
    </lineage>
</organism>
<evidence type="ECO:0000256" key="3">
    <source>
        <dbReference type="ARBA" id="ARBA00022692"/>
    </source>
</evidence>
<evidence type="ECO:0000256" key="9">
    <source>
        <dbReference type="RuleBase" id="RU000688"/>
    </source>
</evidence>
<feature type="domain" description="G-protein coupled receptors family 1 profile" evidence="11">
    <location>
        <begin position="76"/>
        <end position="357"/>
    </location>
</feature>
<feature type="transmembrane region" description="Helical" evidence="10">
    <location>
        <begin position="97"/>
        <end position="117"/>
    </location>
</feature>
<evidence type="ECO:0000256" key="2">
    <source>
        <dbReference type="ARBA" id="ARBA00010663"/>
    </source>
</evidence>
<dbReference type="Pfam" id="PF00001">
    <property type="entry name" value="7tm_1"/>
    <property type="match status" value="1"/>
</dbReference>
<dbReference type="SMART" id="SM01381">
    <property type="entry name" value="7TM_GPCR_Srsx"/>
    <property type="match status" value="1"/>
</dbReference>
<feature type="transmembrane region" description="Helical" evidence="10">
    <location>
        <begin position="224"/>
        <end position="245"/>
    </location>
</feature>
<dbReference type="PANTHER" id="PTHR45695:SF15">
    <property type="entry name" value="OPSIN RH2"/>
    <property type="match status" value="1"/>
</dbReference>
<protein>
    <recommendedName>
        <fullName evidence="11">G-protein coupled receptors family 1 profile domain-containing protein</fullName>
    </recommendedName>
</protein>
<keyword evidence="5 9" id="KW-0297">G-protein coupled receptor</keyword>
<proteinExistence type="inferred from homology"/>
<comment type="subcellular location">
    <subcellularLocation>
        <location evidence="1">Membrane</location>
        <topology evidence="1">Multi-pass membrane protein</topology>
    </subcellularLocation>
</comment>
<evidence type="ECO:0000256" key="4">
    <source>
        <dbReference type="ARBA" id="ARBA00022989"/>
    </source>
</evidence>
<dbReference type="PROSITE" id="PS50262">
    <property type="entry name" value="G_PROTEIN_RECEP_F1_2"/>
    <property type="match status" value="1"/>
</dbReference>
<evidence type="ECO:0000313" key="13">
    <source>
        <dbReference type="Proteomes" id="UP000827092"/>
    </source>
</evidence>
<evidence type="ECO:0000256" key="6">
    <source>
        <dbReference type="ARBA" id="ARBA00023136"/>
    </source>
</evidence>
<evidence type="ECO:0000256" key="10">
    <source>
        <dbReference type="SAM" id="Phobius"/>
    </source>
</evidence>
<keyword evidence="6 10" id="KW-0472">Membrane</keyword>
<dbReference type="PANTHER" id="PTHR45695">
    <property type="entry name" value="LEUCOKININ RECEPTOR-RELATED"/>
    <property type="match status" value="1"/>
</dbReference>
<dbReference type="GO" id="GO:0005886">
    <property type="term" value="C:plasma membrane"/>
    <property type="evidence" value="ECO:0007669"/>
    <property type="project" value="TreeGrafter"/>
</dbReference>
<evidence type="ECO:0000256" key="7">
    <source>
        <dbReference type="ARBA" id="ARBA00023170"/>
    </source>
</evidence>
<evidence type="ECO:0000256" key="5">
    <source>
        <dbReference type="ARBA" id="ARBA00023040"/>
    </source>
</evidence>
<comment type="caution">
    <text evidence="12">The sequence shown here is derived from an EMBL/GenBank/DDBJ whole genome shotgun (WGS) entry which is preliminary data.</text>
</comment>
<dbReference type="InterPro" id="IPR017452">
    <property type="entry name" value="GPCR_Rhodpsn_7TM"/>
</dbReference>
<dbReference type="InterPro" id="IPR000204">
    <property type="entry name" value="Orexin_rcpt"/>
</dbReference>
<sequence length="411" mass="46547">MAHISTTTDPSVIMYDLPLDNFTIFNSSSNQSDCTNEYCVSDEDYIAMIYEYIFPSPYEWILITLHLTVFVVGLIGNALVCVSVYRNHSMRTVTNYFIVNLAVADFLVILICLPPTVLWDVTKTWFFGSFSCKLVLYLQNVSVSVSVLTLTFISLDRWYAICHPLSFKSTAGRAKTSILLIWLVSGLIGLPEAVVLDTRRSPLPVNTLFLTDCAHTWGESSTRVYQLVLILVLYVAPFTLMAFTFHHITRVLWNKNNIPGETVVYHPKCRKNKAAQGRNGEMKNASVSGEGQIQSRQKASKMLMAVVGMFSCCYFPVHLINVLRYTVGLPQTPALTVASLISHWLCYANSALNPIIYNIMNGKFRKEFKNTFTCQCMKKKRKRSPKATYLCKFTSTVTHCDKNIHEMSTFK</sequence>
<keyword evidence="3 9" id="KW-0812">Transmembrane</keyword>
<dbReference type="PRINTS" id="PR00237">
    <property type="entry name" value="GPCRRHODOPSN"/>
</dbReference>
<feature type="transmembrane region" description="Helical" evidence="10">
    <location>
        <begin position="60"/>
        <end position="85"/>
    </location>
</feature>
<dbReference type="AlphaFoldDB" id="A0AAV6U6H3"/>
<feature type="transmembrane region" description="Helical" evidence="10">
    <location>
        <begin position="176"/>
        <end position="196"/>
    </location>
</feature>
<dbReference type="Proteomes" id="UP000827092">
    <property type="component" value="Unassembled WGS sequence"/>
</dbReference>
<evidence type="ECO:0000259" key="11">
    <source>
        <dbReference type="PROSITE" id="PS50262"/>
    </source>
</evidence>
<evidence type="ECO:0000313" key="12">
    <source>
        <dbReference type="EMBL" id="KAG8180147.1"/>
    </source>
</evidence>
<feature type="transmembrane region" description="Helical" evidence="10">
    <location>
        <begin position="340"/>
        <end position="360"/>
    </location>
</feature>
<dbReference type="EMBL" id="JAFNEN010000581">
    <property type="protein sequence ID" value="KAG8180147.1"/>
    <property type="molecule type" value="Genomic_DNA"/>
</dbReference>
<name>A0AAV6U6H3_9ARAC</name>
<keyword evidence="4 10" id="KW-1133">Transmembrane helix</keyword>
<evidence type="ECO:0000256" key="8">
    <source>
        <dbReference type="ARBA" id="ARBA00023224"/>
    </source>
</evidence>
<dbReference type="PRINTS" id="PR01064">
    <property type="entry name" value="OREXINR"/>
</dbReference>
<accession>A0AAV6U6H3</accession>
<dbReference type="InterPro" id="IPR000276">
    <property type="entry name" value="GPCR_Rhodpsn"/>
</dbReference>
<reference evidence="12 13" key="1">
    <citation type="journal article" date="2022" name="Nat. Ecol. Evol.">
        <title>A masculinizing supergene underlies an exaggerated male reproductive morph in a spider.</title>
        <authorList>
            <person name="Hendrickx F."/>
            <person name="De Corte Z."/>
            <person name="Sonet G."/>
            <person name="Van Belleghem S.M."/>
            <person name="Kostlbacher S."/>
            <person name="Vangestel C."/>
        </authorList>
    </citation>
    <scope>NUCLEOTIDE SEQUENCE [LARGE SCALE GENOMIC DNA]</scope>
    <source>
        <strain evidence="12">W744_W776</strain>
    </source>
</reference>
<feature type="transmembrane region" description="Helical" evidence="10">
    <location>
        <begin position="137"/>
        <end position="155"/>
    </location>
</feature>
<evidence type="ECO:0000256" key="1">
    <source>
        <dbReference type="ARBA" id="ARBA00004141"/>
    </source>
</evidence>
<keyword evidence="7 9" id="KW-0675">Receptor</keyword>
<gene>
    <name evidence="12" type="ORF">JTE90_023356</name>
</gene>
<keyword evidence="8 9" id="KW-0807">Transducer</keyword>
<dbReference type="GO" id="GO:0016499">
    <property type="term" value="F:orexin receptor activity"/>
    <property type="evidence" value="ECO:0007669"/>
    <property type="project" value="InterPro"/>
</dbReference>